<proteinExistence type="inferred from homology"/>
<dbReference type="GO" id="GO:0047789">
    <property type="term" value="F:creatininase activity"/>
    <property type="evidence" value="ECO:0007669"/>
    <property type="project" value="UniProtKB-EC"/>
</dbReference>
<comment type="similarity">
    <text evidence="5">Belongs to the creatininase superfamily.</text>
</comment>
<dbReference type="Proteomes" id="UP000318741">
    <property type="component" value="Chromosome"/>
</dbReference>
<keyword evidence="7" id="KW-1185">Reference proteome</keyword>
<evidence type="ECO:0000256" key="3">
    <source>
        <dbReference type="ARBA" id="ARBA00022801"/>
    </source>
</evidence>
<dbReference type="InterPro" id="IPR003785">
    <property type="entry name" value="Creatininase/forma_Hydrolase"/>
</dbReference>
<dbReference type="Pfam" id="PF02633">
    <property type="entry name" value="Creatininase"/>
    <property type="match status" value="1"/>
</dbReference>
<organism evidence="6 7">
    <name type="scientific">Alienimonas californiensis</name>
    <dbReference type="NCBI Taxonomy" id="2527989"/>
    <lineage>
        <taxon>Bacteria</taxon>
        <taxon>Pseudomonadati</taxon>
        <taxon>Planctomycetota</taxon>
        <taxon>Planctomycetia</taxon>
        <taxon>Planctomycetales</taxon>
        <taxon>Planctomycetaceae</taxon>
        <taxon>Alienimonas</taxon>
    </lineage>
</organism>
<evidence type="ECO:0000313" key="6">
    <source>
        <dbReference type="EMBL" id="QDT15373.1"/>
    </source>
</evidence>
<dbReference type="RefSeq" id="WP_145358178.1">
    <property type="nucleotide sequence ID" value="NZ_CP036265.1"/>
</dbReference>
<dbReference type="SUPFAM" id="SSF102215">
    <property type="entry name" value="Creatininase"/>
    <property type="match status" value="1"/>
</dbReference>
<dbReference type="GO" id="GO:0009231">
    <property type="term" value="P:riboflavin biosynthetic process"/>
    <property type="evidence" value="ECO:0007669"/>
    <property type="project" value="TreeGrafter"/>
</dbReference>
<dbReference type="EMBL" id="CP036265">
    <property type="protein sequence ID" value="QDT15373.1"/>
    <property type="molecule type" value="Genomic_DNA"/>
</dbReference>
<dbReference type="InterPro" id="IPR024087">
    <property type="entry name" value="Creatininase-like_sf"/>
</dbReference>
<protein>
    <submittedName>
        <fullName evidence="6">Creatinine amidohydrolase</fullName>
        <ecNumber evidence="6">3.5.2.10</ecNumber>
    </submittedName>
</protein>
<evidence type="ECO:0000313" key="7">
    <source>
        <dbReference type="Proteomes" id="UP000318741"/>
    </source>
</evidence>
<dbReference type="GO" id="GO:0016811">
    <property type="term" value="F:hydrolase activity, acting on carbon-nitrogen (but not peptide) bonds, in linear amides"/>
    <property type="evidence" value="ECO:0007669"/>
    <property type="project" value="TreeGrafter"/>
</dbReference>
<evidence type="ECO:0000256" key="4">
    <source>
        <dbReference type="ARBA" id="ARBA00022833"/>
    </source>
</evidence>
<dbReference type="Gene3D" id="3.40.50.10310">
    <property type="entry name" value="Creatininase"/>
    <property type="match status" value="1"/>
</dbReference>
<sequence>MSPWRLSELTYQETREERFPLAVLPWGATEPHNLHLPHGTDNYQVTALADRACQIAHERGAKVVLLPGVPFGTQTNMKRCPLALNMHPSTQLAVLRDLCGSLHDAGVGRLLIINGHGGNNLKFALRELMEQTPVHLFLCDWFGGAMDEARAELDLAPGSHADEMETSLMLHLRPDLVVRNDDGSLRADAGATRPLALESVRDGVVQISRRWDLLTTATGDGDPHGATAEKGARLFELVSDCLAEAIHELAEAPATAAFPFAD</sequence>
<keyword evidence="2" id="KW-0479">Metal-binding</keyword>
<evidence type="ECO:0000256" key="2">
    <source>
        <dbReference type="ARBA" id="ARBA00022723"/>
    </source>
</evidence>
<dbReference type="OrthoDB" id="9801445at2"/>
<name>A0A517P7P3_9PLAN</name>
<dbReference type="PANTHER" id="PTHR35005">
    <property type="entry name" value="3-DEHYDRO-SCYLLO-INOSOSE HYDROLASE"/>
    <property type="match status" value="1"/>
</dbReference>
<comment type="cofactor">
    <cofactor evidence="1">
        <name>Zn(2+)</name>
        <dbReference type="ChEBI" id="CHEBI:29105"/>
    </cofactor>
</comment>
<dbReference type="KEGG" id="acaf:CA12_14580"/>
<accession>A0A517P7P3</accession>
<reference evidence="6 7" key="1">
    <citation type="submission" date="2019-02" db="EMBL/GenBank/DDBJ databases">
        <title>Deep-cultivation of Planctomycetes and their phenomic and genomic characterization uncovers novel biology.</title>
        <authorList>
            <person name="Wiegand S."/>
            <person name="Jogler M."/>
            <person name="Boedeker C."/>
            <person name="Pinto D."/>
            <person name="Vollmers J."/>
            <person name="Rivas-Marin E."/>
            <person name="Kohn T."/>
            <person name="Peeters S.H."/>
            <person name="Heuer A."/>
            <person name="Rast P."/>
            <person name="Oberbeckmann S."/>
            <person name="Bunk B."/>
            <person name="Jeske O."/>
            <person name="Meyerdierks A."/>
            <person name="Storesund J.E."/>
            <person name="Kallscheuer N."/>
            <person name="Luecker S."/>
            <person name="Lage O.M."/>
            <person name="Pohl T."/>
            <person name="Merkel B.J."/>
            <person name="Hornburger P."/>
            <person name="Mueller R.-W."/>
            <person name="Bruemmer F."/>
            <person name="Labrenz M."/>
            <person name="Spormann A.M."/>
            <person name="Op den Camp H."/>
            <person name="Overmann J."/>
            <person name="Amann R."/>
            <person name="Jetten M.S.M."/>
            <person name="Mascher T."/>
            <person name="Medema M.H."/>
            <person name="Devos D.P."/>
            <person name="Kaster A.-K."/>
            <person name="Ovreas L."/>
            <person name="Rohde M."/>
            <person name="Galperin M.Y."/>
            <person name="Jogler C."/>
        </authorList>
    </citation>
    <scope>NUCLEOTIDE SEQUENCE [LARGE SCALE GENOMIC DNA]</scope>
    <source>
        <strain evidence="6 7">CA12</strain>
    </source>
</reference>
<keyword evidence="4" id="KW-0862">Zinc</keyword>
<dbReference type="AlphaFoldDB" id="A0A517P7P3"/>
<evidence type="ECO:0000256" key="1">
    <source>
        <dbReference type="ARBA" id="ARBA00001947"/>
    </source>
</evidence>
<dbReference type="PANTHER" id="PTHR35005:SF1">
    <property type="entry name" value="2-AMINO-5-FORMYLAMINO-6-RIBOSYLAMINOPYRIMIDIN-4(3H)-ONE 5'-MONOPHOSPHATE DEFORMYLASE"/>
    <property type="match status" value="1"/>
</dbReference>
<gene>
    <name evidence="6" type="primary">crnA</name>
    <name evidence="6" type="ORF">CA12_14580</name>
</gene>
<dbReference type="GO" id="GO:0046872">
    <property type="term" value="F:metal ion binding"/>
    <property type="evidence" value="ECO:0007669"/>
    <property type="project" value="UniProtKB-KW"/>
</dbReference>
<keyword evidence="3 6" id="KW-0378">Hydrolase</keyword>
<evidence type="ECO:0000256" key="5">
    <source>
        <dbReference type="ARBA" id="ARBA00024029"/>
    </source>
</evidence>
<dbReference type="EC" id="3.5.2.10" evidence="6"/>